<accession>K9ZMK8</accession>
<reference evidence="2" key="1">
    <citation type="journal article" date="2013" name="Proc. Natl. Acad. Sci. U.S.A.">
        <title>Improving the coverage of the cyanobacterial phylum using diversity-driven genome sequencing.</title>
        <authorList>
            <person name="Shih P.M."/>
            <person name="Wu D."/>
            <person name="Latifi A."/>
            <person name="Axen S.D."/>
            <person name="Fewer D.P."/>
            <person name="Talla E."/>
            <person name="Calteau A."/>
            <person name="Cai F."/>
            <person name="Tandeau de Marsac N."/>
            <person name="Rippka R."/>
            <person name="Herdman M."/>
            <person name="Sivonen K."/>
            <person name="Coursin T."/>
            <person name="Laurent T."/>
            <person name="Goodwin L."/>
            <person name="Nolan M."/>
            <person name="Davenport K.W."/>
            <person name="Han C.S."/>
            <person name="Rubin E.M."/>
            <person name="Eisen J.A."/>
            <person name="Woyke T."/>
            <person name="Gugger M."/>
            <person name="Kerfeld C.A."/>
        </authorList>
    </citation>
    <scope>NUCLEOTIDE SEQUENCE [LARGE SCALE GENOMIC DNA]</scope>
    <source>
        <strain evidence="2">ATCC 27899 / PCC 7122</strain>
    </source>
</reference>
<evidence type="ECO:0000313" key="2">
    <source>
        <dbReference type="Proteomes" id="UP000010474"/>
    </source>
</evidence>
<protein>
    <submittedName>
        <fullName evidence="1">Uncharacterized protein</fullName>
    </submittedName>
</protein>
<dbReference type="HOGENOM" id="CLU_3387729_0_0_3"/>
<dbReference type="Proteomes" id="UP000010474">
    <property type="component" value="Chromosome"/>
</dbReference>
<dbReference type="KEGG" id="acy:Anacy_4402"/>
<gene>
    <name evidence="1" type="ordered locus">Anacy_4402</name>
</gene>
<dbReference type="EMBL" id="CP003659">
    <property type="protein sequence ID" value="AFZ59762.1"/>
    <property type="molecule type" value="Genomic_DNA"/>
</dbReference>
<sequence length="32" mass="3422">MKPNAFFGLRCRLTQPTENGQGIVSGNDISVA</sequence>
<proteinExistence type="predicted"/>
<dbReference type="AlphaFoldDB" id="K9ZMK8"/>
<evidence type="ECO:0000313" key="1">
    <source>
        <dbReference type="EMBL" id="AFZ59762.1"/>
    </source>
</evidence>
<keyword evidence="2" id="KW-1185">Reference proteome</keyword>
<organism evidence="1 2">
    <name type="scientific">Anabaena cylindrica (strain ATCC 27899 / PCC 7122)</name>
    <dbReference type="NCBI Taxonomy" id="272123"/>
    <lineage>
        <taxon>Bacteria</taxon>
        <taxon>Bacillati</taxon>
        <taxon>Cyanobacteriota</taxon>
        <taxon>Cyanophyceae</taxon>
        <taxon>Nostocales</taxon>
        <taxon>Nostocaceae</taxon>
        <taxon>Anabaena</taxon>
    </lineage>
</organism>
<name>K9ZMK8_ANACC</name>